<accession>A0A382UMR7</accession>
<protein>
    <recommendedName>
        <fullName evidence="2">Transcription elongation factor GreAB</fullName>
    </recommendedName>
</protein>
<gene>
    <name evidence="1" type="ORF">METZ01_LOCUS388344</name>
</gene>
<dbReference type="AlphaFoldDB" id="A0A382UMR7"/>
<sequence>MKTEHIDRLIEANPNLAKSREVLDSMQEGAYCIHRSWGFGKISGFSEERGMLLIDFEDGDRQGHAMDPVFCIDKLEVLPETHVLTRHRTNPEEVEKEAKKDPVSVIMGILVLCDNECSSAREIEGILNYLFGSAKAKKWWTNTKKLLVKDPRVAVPPKKNEPYVLRDEPVNPEQEILQDFFEERRSKEKILLAEKLF</sequence>
<name>A0A382UMR7_9ZZZZ</name>
<evidence type="ECO:0000313" key="1">
    <source>
        <dbReference type="EMBL" id="SVD35490.1"/>
    </source>
</evidence>
<feature type="non-terminal residue" evidence="1">
    <location>
        <position position="197"/>
    </location>
</feature>
<evidence type="ECO:0008006" key="2">
    <source>
        <dbReference type="Google" id="ProtNLM"/>
    </source>
</evidence>
<reference evidence="1" key="1">
    <citation type="submission" date="2018-05" db="EMBL/GenBank/DDBJ databases">
        <authorList>
            <person name="Lanie J.A."/>
            <person name="Ng W.-L."/>
            <person name="Kazmierczak K.M."/>
            <person name="Andrzejewski T.M."/>
            <person name="Davidsen T.M."/>
            <person name="Wayne K.J."/>
            <person name="Tettelin H."/>
            <person name="Glass J.I."/>
            <person name="Rusch D."/>
            <person name="Podicherti R."/>
            <person name="Tsui H.-C.T."/>
            <person name="Winkler M.E."/>
        </authorList>
    </citation>
    <scope>NUCLEOTIDE SEQUENCE</scope>
</reference>
<dbReference type="EMBL" id="UINC01145393">
    <property type="protein sequence ID" value="SVD35490.1"/>
    <property type="molecule type" value="Genomic_DNA"/>
</dbReference>
<proteinExistence type="predicted"/>
<organism evidence="1">
    <name type="scientific">marine metagenome</name>
    <dbReference type="NCBI Taxonomy" id="408172"/>
    <lineage>
        <taxon>unclassified sequences</taxon>
        <taxon>metagenomes</taxon>
        <taxon>ecological metagenomes</taxon>
    </lineage>
</organism>